<proteinExistence type="predicted"/>
<dbReference type="Gene3D" id="3.40.50.620">
    <property type="entry name" value="HUPs"/>
    <property type="match status" value="1"/>
</dbReference>
<reference evidence="3" key="1">
    <citation type="journal article" date="2005" name="Nature">
        <title>The map-based sequence of the rice genome.</title>
        <authorList>
            <consortium name="International rice genome sequencing project (IRGSP)"/>
            <person name="Matsumoto T."/>
            <person name="Wu J."/>
            <person name="Kanamori H."/>
            <person name="Katayose Y."/>
            <person name="Fujisawa M."/>
            <person name="Namiki N."/>
            <person name="Mizuno H."/>
            <person name="Yamamoto K."/>
            <person name="Antonio B.A."/>
            <person name="Baba T."/>
            <person name="Sakata K."/>
            <person name="Nagamura Y."/>
            <person name="Aoki H."/>
            <person name="Arikawa K."/>
            <person name="Arita K."/>
            <person name="Bito T."/>
            <person name="Chiden Y."/>
            <person name="Fujitsuka N."/>
            <person name="Fukunaka R."/>
            <person name="Hamada M."/>
            <person name="Harada C."/>
            <person name="Hayashi A."/>
            <person name="Hijishita S."/>
            <person name="Honda M."/>
            <person name="Hosokawa S."/>
            <person name="Ichikawa Y."/>
            <person name="Idonuma A."/>
            <person name="Iijima M."/>
            <person name="Ikeda M."/>
            <person name="Ikeno M."/>
            <person name="Ito K."/>
            <person name="Ito S."/>
            <person name="Ito T."/>
            <person name="Ito Y."/>
            <person name="Ito Y."/>
            <person name="Iwabuchi A."/>
            <person name="Kamiya K."/>
            <person name="Karasawa W."/>
            <person name="Kurita K."/>
            <person name="Katagiri S."/>
            <person name="Kikuta A."/>
            <person name="Kobayashi H."/>
            <person name="Kobayashi N."/>
            <person name="Machita K."/>
            <person name="Maehara T."/>
            <person name="Masukawa M."/>
            <person name="Mizubayashi T."/>
            <person name="Mukai Y."/>
            <person name="Nagasaki H."/>
            <person name="Nagata Y."/>
            <person name="Naito S."/>
            <person name="Nakashima M."/>
            <person name="Nakama Y."/>
            <person name="Nakamichi Y."/>
            <person name="Nakamura M."/>
            <person name="Meguro A."/>
            <person name="Negishi M."/>
            <person name="Ohta I."/>
            <person name="Ohta T."/>
            <person name="Okamoto M."/>
            <person name="Ono N."/>
            <person name="Saji S."/>
            <person name="Sakaguchi M."/>
            <person name="Sakai K."/>
            <person name="Shibata M."/>
            <person name="Shimokawa T."/>
            <person name="Song J."/>
            <person name="Takazaki Y."/>
            <person name="Terasawa K."/>
            <person name="Tsugane M."/>
            <person name="Tsuji K."/>
            <person name="Ueda S."/>
            <person name="Waki K."/>
            <person name="Yamagata H."/>
            <person name="Yamamoto M."/>
            <person name="Yamamoto S."/>
            <person name="Yamane H."/>
            <person name="Yoshiki S."/>
            <person name="Yoshihara R."/>
            <person name="Yukawa K."/>
            <person name="Zhong H."/>
            <person name="Yano M."/>
            <person name="Yuan Q."/>
            <person name="Ouyang S."/>
            <person name="Liu J."/>
            <person name="Jones K.M."/>
            <person name="Gansberger K."/>
            <person name="Moffat K."/>
            <person name="Hill J."/>
            <person name="Bera J."/>
            <person name="Fadrosh D."/>
            <person name="Jin S."/>
            <person name="Johri S."/>
            <person name="Kim M."/>
            <person name="Overton L."/>
            <person name="Reardon M."/>
            <person name="Tsitrin T."/>
            <person name="Vuong H."/>
            <person name="Weaver B."/>
            <person name="Ciecko A."/>
            <person name="Tallon L."/>
            <person name="Jackson J."/>
            <person name="Pai G."/>
            <person name="Aken S.V."/>
            <person name="Utterback T."/>
            <person name="Reidmuller S."/>
            <person name="Feldblyum T."/>
            <person name="Hsiao J."/>
            <person name="Zismann V."/>
            <person name="Iobst S."/>
            <person name="de Vazeille A.R."/>
            <person name="Buell C.R."/>
            <person name="Ying K."/>
            <person name="Li Y."/>
            <person name="Lu T."/>
            <person name="Huang Y."/>
            <person name="Zhao Q."/>
            <person name="Feng Q."/>
            <person name="Zhang L."/>
            <person name="Zhu J."/>
            <person name="Weng Q."/>
            <person name="Mu J."/>
            <person name="Lu Y."/>
            <person name="Fan D."/>
            <person name="Liu Y."/>
            <person name="Guan J."/>
            <person name="Zhang Y."/>
            <person name="Yu S."/>
            <person name="Liu X."/>
            <person name="Zhang Y."/>
            <person name="Hong G."/>
            <person name="Han B."/>
            <person name="Choisne N."/>
            <person name="Demange N."/>
            <person name="Orjeda G."/>
            <person name="Samain S."/>
            <person name="Cattolico L."/>
            <person name="Pelletier E."/>
            <person name="Couloux A."/>
            <person name="Segurens B."/>
            <person name="Wincker P."/>
            <person name="D'Hont A."/>
            <person name="Scarpelli C."/>
            <person name="Weissenbach J."/>
            <person name="Salanoubat M."/>
            <person name="Quetier F."/>
            <person name="Yu Y."/>
            <person name="Kim H.R."/>
            <person name="Rambo T."/>
            <person name="Currie J."/>
            <person name="Collura K."/>
            <person name="Luo M."/>
            <person name="Yang T."/>
            <person name="Ammiraju J.S.S."/>
            <person name="Engler F."/>
            <person name="Soderlund C."/>
            <person name="Wing R.A."/>
            <person name="Palmer L.E."/>
            <person name="de la Bastide M."/>
            <person name="Spiegel L."/>
            <person name="Nascimento L."/>
            <person name="Zutavern T."/>
            <person name="O'Shaughnessy A."/>
            <person name="Dike S."/>
            <person name="Dedhia N."/>
            <person name="Preston R."/>
            <person name="Balija V."/>
            <person name="McCombie W.R."/>
            <person name="Chow T."/>
            <person name="Chen H."/>
            <person name="Chung M."/>
            <person name="Chen C."/>
            <person name="Shaw J."/>
            <person name="Wu H."/>
            <person name="Hsiao K."/>
            <person name="Chao Y."/>
            <person name="Chu M."/>
            <person name="Cheng C."/>
            <person name="Hour A."/>
            <person name="Lee P."/>
            <person name="Lin S."/>
            <person name="Lin Y."/>
            <person name="Liou J."/>
            <person name="Liu S."/>
            <person name="Hsing Y."/>
            <person name="Raghuvanshi S."/>
            <person name="Mohanty A."/>
            <person name="Bharti A.K."/>
            <person name="Gaur A."/>
            <person name="Gupta V."/>
            <person name="Kumar D."/>
            <person name="Ravi V."/>
            <person name="Vij S."/>
            <person name="Kapur A."/>
            <person name="Khurana P."/>
            <person name="Khurana P."/>
            <person name="Khurana J.P."/>
            <person name="Tyagi A.K."/>
            <person name="Gaikwad K."/>
            <person name="Singh A."/>
            <person name="Dalal V."/>
            <person name="Srivastava S."/>
            <person name="Dixit A."/>
            <person name="Pal A.K."/>
            <person name="Ghazi I.A."/>
            <person name="Yadav M."/>
            <person name="Pandit A."/>
            <person name="Bhargava A."/>
            <person name="Sureshbabu K."/>
            <person name="Batra K."/>
            <person name="Sharma T.R."/>
            <person name="Mohapatra T."/>
            <person name="Singh N.K."/>
            <person name="Messing J."/>
            <person name="Nelson A.B."/>
            <person name="Fuks G."/>
            <person name="Kavchok S."/>
            <person name="Keizer G."/>
            <person name="Linton E."/>
            <person name="Llaca V."/>
            <person name="Song R."/>
            <person name="Tanyolac B."/>
            <person name="Young S."/>
            <person name="Ho-Il K."/>
            <person name="Hahn J.H."/>
            <person name="Sangsakoo G."/>
            <person name="Vanavichit A."/>
            <person name="de Mattos Luiz.A.T."/>
            <person name="Zimmer P.D."/>
            <person name="Malone G."/>
            <person name="Dellagostin O."/>
            <person name="de Oliveira A.C."/>
            <person name="Bevan M."/>
            <person name="Bancroft I."/>
            <person name="Minx P."/>
            <person name="Cordum H."/>
            <person name="Wilson R."/>
            <person name="Cheng Z."/>
            <person name="Jin W."/>
            <person name="Jiang J."/>
            <person name="Leong S.A."/>
            <person name="Iwama H."/>
            <person name="Gojobori T."/>
            <person name="Itoh T."/>
            <person name="Niimura Y."/>
            <person name="Fujii Y."/>
            <person name="Habara T."/>
            <person name="Sakai H."/>
            <person name="Sato Y."/>
            <person name="Wilson G."/>
            <person name="Kumar K."/>
            <person name="McCouch S."/>
            <person name="Juretic N."/>
            <person name="Hoen D."/>
            <person name="Wright S."/>
            <person name="Bruskiewich R."/>
            <person name="Bureau T."/>
            <person name="Miyao A."/>
            <person name="Hirochika H."/>
            <person name="Nishikawa T."/>
            <person name="Kadowaki K."/>
            <person name="Sugiura M."/>
            <person name="Burr B."/>
            <person name="Sasaki T."/>
        </authorList>
    </citation>
    <scope>NUCLEOTIDE SEQUENCE [LARGE SCALE GENOMIC DNA]</scope>
    <source>
        <strain evidence="3">cv. Nipponbare</strain>
    </source>
</reference>
<organism evidence="2 3">
    <name type="scientific">Oryza sativa subsp. japonica</name>
    <name type="common">Rice</name>
    <dbReference type="NCBI Taxonomy" id="39947"/>
    <lineage>
        <taxon>Eukaryota</taxon>
        <taxon>Viridiplantae</taxon>
        <taxon>Streptophyta</taxon>
        <taxon>Embryophyta</taxon>
        <taxon>Tracheophyta</taxon>
        <taxon>Spermatophyta</taxon>
        <taxon>Magnoliopsida</taxon>
        <taxon>Liliopsida</taxon>
        <taxon>Poales</taxon>
        <taxon>Poaceae</taxon>
        <taxon>BOP clade</taxon>
        <taxon>Oryzoideae</taxon>
        <taxon>Oryzeae</taxon>
        <taxon>Oryzinae</taxon>
        <taxon>Oryza</taxon>
        <taxon>Oryza sativa</taxon>
    </lineage>
</organism>
<dbReference type="Pfam" id="PF00582">
    <property type="entry name" value="Usp"/>
    <property type="match status" value="1"/>
</dbReference>
<evidence type="ECO:0000259" key="1">
    <source>
        <dbReference type="Pfam" id="PF00582"/>
    </source>
</evidence>
<gene>
    <name evidence="2" type="ordered locus">Os07g0673400</name>
    <name evidence="2" type="ORF">OSNPB_070673400</name>
</gene>
<keyword evidence="3" id="KW-1185">Reference proteome</keyword>
<dbReference type="AlphaFoldDB" id="A0A0P0XAH3"/>
<evidence type="ECO:0000313" key="3">
    <source>
        <dbReference type="Proteomes" id="UP000059680"/>
    </source>
</evidence>
<dbReference type="Proteomes" id="UP000059680">
    <property type="component" value="Chromosome 7"/>
</dbReference>
<sequence>MAAAEGEQGKTVVVVGVDDSEHSNYALEWTMQHLASGMAGSGGAELVIVHAKPSPSSVVGFGAGPGTSPASLN</sequence>
<accession>A0A0P0XAH3</accession>
<evidence type="ECO:0000313" key="2">
    <source>
        <dbReference type="EMBL" id="BAT03173.1"/>
    </source>
</evidence>
<dbReference type="SUPFAM" id="SSF52402">
    <property type="entry name" value="Adenine nucleotide alpha hydrolases-like"/>
    <property type="match status" value="1"/>
</dbReference>
<feature type="domain" description="UspA" evidence="1">
    <location>
        <begin position="13"/>
        <end position="58"/>
    </location>
</feature>
<dbReference type="EMBL" id="AP014963">
    <property type="protein sequence ID" value="BAT03173.1"/>
    <property type="molecule type" value="Genomic_DNA"/>
</dbReference>
<dbReference type="PANTHER" id="PTHR46553">
    <property type="entry name" value="ADENINE NUCLEOTIDE ALPHA HYDROLASES-LIKE SUPERFAMILY PROTEIN"/>
    <property type="match status" value="1"/>
</dbReference>
<dbReference type="InterPro" id="IPR006016">
    <property type="entry name" value="UspA"/>
</dbReference>
<reference evidence="2 3" key="2">
    <citation type="journal article" date="2013" name="Plant Cell Physiol.">
        <title>Rice Annotation Project Database (RAP-DB): an integrative and interactive database for rice genomics.</title>
        <authorList>
            <person name="Sakai H."/>
            <person name="Lee S.S."/>
            <person name="Tanaka T."/>
            <person name="Numa H."/>
            <person name="Kim J."/>
            <person name="Kawahara Y."/>
            <person name="Wakimoto H."/>
            <person name="Yang C.C."/>
            <person name="Iwamoto M."/>
            <person name="Abe T."/>
            <person name="Yamada Y."/>
            <person name="Muto A."/>
            <person name="Inokuchi H."/>
            <person name="Ikemura T."/>
            <person name="Matsumoto T."/>
            <person name="Sasaki T."/>
            <person name="Itoh T."/>
        </authorList>
    </citation>
    <scope>NUCLEOTIDE SEQUENCE [LARGE SCALE GENOMIC DNA]</scope>
    <source>
        <strain evidence="3">cv. Nipponbare</strain>
    </source>
</reference>
<dbReference type="ExpressionAtlas" id="A0A0P0XAH3">
    <property type="expression patterns" value="baseline and differential"/>
</dbReference>
<protein>
    <submittedName>
        <fullName evidence="2">Os07g0673400 protein</fullName>
    </submittedName>
</protein>
<name>A0A0P0XAH3_ORYSJ</name>
<dbReference type="Gramene" id="Os07t0673400-02">
    <property type="protein sequence ID" value="Os07t0673400-02"/>
    <property type="gene ID" value="Os07g0673400"/>
</dbReference>
<reference evidence="2 3" key="3">
    <citation type="journal article" date="2013" name="Rice">
        <title>Improvement of the Oryza sativa Nipponbare reference genome using next generation sequence and optical map data.</title>
        <authorList>
            <person name="Kawahara Y."/>
            <person name="de la Bastide M."/>
            <person name="Hamilton J.P."/>
            <person name="Kanamori H."/>
            <person name="McCombie W.R."/>
            <person name="Ouyang S."/>
            <person name="Schwartz D.C."/>
            <person name="Tanaka T."/>
            <person name="Wu J."/>
            <person name="Zhou S."/>
            <person name="Childs K.L."/>
            <person name="Davidson R.M."/>
            <person name="Lin H."/>
            <person name="Quesada-Ocampo L."/>
            <person name="Vaillancourt B."/>
            <person name="Sakai H."/>
            <person name="Lee S.S."/>
            <person name="Kim J."/>
            <person name="Numa H."/>
            <person name="Itoh T."/>
            <person name="Buell C.R."/>
            <person name="Matsumoto T."/>
        </authorList>
    </citation>
    <scope>NUCLEOTIDE SEQUENCE [LARGE SCALE GENOMIC DNA]</scope>
    <source>
        <strain evidence="3">cv. Nipponbare</strain>
    </source>
</reference>
<dbReference type="InterPro" id="IPR014729">
    <property type="entry name" value="Rossmann-like_a/b/a_fold"/>
</dbReference>
<dbReference type="PANTHER" id="PTHR46553:SF11">
    <property type="entry name" value="OS07G0673400 PROTEIN"/>
    <property type="match status" value="1"/>
</dbReference>